<dbReference type="Pfam" id="PF13193">
    <property type="entry name" value="AMP-binding_C"/>
    <property type="match status" value="1"/>
</dbReference>
<dbReference type="SUPFAM" id="SSF51735">
    <property type="entry name" value="NAD(P)-binding Rossmann-fold domains"/>
    <property type="match status" value="1"/>
</dbReference>
<dbReference type="Gene3D" id="3.30.300.30">
    <property type="match status" value="1"/>
</dbReference>
<gene>
    <name evidence="6" type="primary">aat</name>
    <name evidence="9" type="ORF">DN069_09475</name>
</gene>
<dbReference type="SUPFAM" id="SSF160582">
    <property type="entry name" value="MbtH-like"/>
    <property type="match status" value="1"/>
</dbReference>
<dbReference type="PROSITE" id="PS00455">
    <property type="entry name" value="AMP_BINDING"/>
    <property type="match status" value="1"/>
</dbReference>
<organism evidence="9 10">
    <name type="scientific">Streptacidiphilus pinicola</name>
    <dbReference type="NCBI Taxonomy" id="2219663"/>
    <lineage>
        <taxon>Bacteria</taxon>
        <taxon>Bacillati</taxon>
        <taxon>Actinomycetota</taxon>
        <taxon>Actinomycetes</taxon>
        <taxon>Kitasatosporales</taxon>
        <taxon>Streptomycetaceae</taxon>
        <taxon>Streptacidiphilus</taxon>
    </lineage>
</organism>
<evidence type="ECO:0000256" key="4">
    <source>
        <dbReference type="ARBA" id="ARBA00022679"/>
    </source>
</evidence>
<dbReference type="InterPro" id="IPR042099">
    <property type="entry name" value="ANL_N_sf"/>
</dbReference>
<feature type="domain" description="Carrier" evidence="8">
    <location>
        <begin position="780"/>
        <end position="860"/>
    </location>
</feature>
<dbReference type="SUPFAM" id="SSF56801">
    <property type="entry name" value="Acetyl-CoA synthetase-like"/>
    <property type="match status" value="1"/>
</dbReference>
<evidence type="ECO:0000313" key="10">
    <source>
        <dbReference type="Proteomes" id="UP000248889"/>
    </source>
</evidence>
<dbReference type="Pfam" id="PF03588">
    <property type="entry name" value="Leu_Phe_trans"/>
    <property type="match status" value="1"/>
</dbReference>
<name>A0A2X0IKV8_9ACTN</name>
<dbReference type="PANTHER" id="PTHR44845:SF6">
    <property type="entry name" value="BETA-ALANINE-ACTIVATING ENZYME"/>
    <property type="match status" value="1"/>
</dbReference>
<dbReference type="PANTHER" id="PTHR44845">
    <property type="entry name" value="CARRIER DOMAIN-CONTAINING PROTEIN"/>
    <property type="match status" value="1"/>
</dbReference>
<dbReference type="InterPro" id="IPR005153">
    <property type="entry name" value="MbtH-like_dom"/>
</dbReference>
<evidence type="ECO:0000256" key="3">
    <source>
        <dbReference type="ARBA" id="ARBA00022553"/>
    </source>
</evidence>
<evidence type="ECO:0000256" key="1">
    <source>
        <dbReference type="ARBA" id="ARBA00022450"/>
    </source>
</evidence>
<proteinExistence type="inferred from homology"/>
<dbReference type="InterPro" id="IPR042203">
    <property type="entry name" value="Leu/Phe-tRNA_Trfase_C"/>
</dbReference>
<dbReference type="InterPro" id="IPR006162">
    <property type="entry name" value="Ppantetheine_attach_site"/>
</dbReference>
<dbReference type="InterPro" id="IPR016181">
    <property type="entry name" value="Acyl_CoA_acyltransferase"/>
</dbReference>
<evidence type="ECO:0000256" key="2">
    <source>
        <dbReference type="ARBA" id="ARBA00022490"/>
    </source>
</evidence>
<comment type="catalytic activity">
    <reaction evidence="6">
        <text>N-terminal L-lysyl-[protein] + L-leucyl-tRNA(Leu) = N-terminal L-leucyl-L-lysyl-[protein] + tRNA(Leu) + H(+)</text>
        <dbReference type="Rhea" id="RHEA:12340"/>
        <dbReference type="Rhea" id="RHEA-COMP:9613"/>
        <dbReference type="Rhea" id="RHEA-COMP:9622"/>
        <dbReference type="Rhea" id="RHEA-COMP:12670"/>
        <dbReference type="Rhea" id="RHEA-COMP:12671"/>
        <dbReference type="ChEBI" id="CHEBI:15378"/>
        <dbReference type="ChEBI" id="CHEBI:65249"/>
        <dbReference type="ChEBI" id="CHEBI:78442"/>
        <dbReference type="ChEBI" id="CHEBI:78494"/>
        <dbReference type="ChEBI" id="CHEBI:133043"/>
        <dbReference type="EC" id="2.3.2.6"/>
    </reaction>
</comment>
<dbReference type="InterPro" id="IPR013120">
    <property type="entry name" value="FAR_NAD-bd"/>
</dbReference>
<dbReference type="PROSITE" id="PS50075">
    <property type="entry name" value="CARRIER"/>
    <property type="match status" value="1"/>
</dbReference>
<keyword evidence="2 6" id="KW-0963">Cytoplasm</keyword>
<dbReference type="Pfam" id="PF03621">
    <property type="entry name" value="MbtH"/>
    <property type="match status" value="1"/>
</dbReference>
<dbReference type="Pfam" id="PF00501">
    <property type="entry name" value="AMP-binding"/>
    <property type="match status" value="1"/>
</dbReference>
<dbReference type="Gene3D" id="3.40.50.12780">
    <property type="entry name" value="N-terminal domain of ligase-like"/>
    <property type="match status" value="1"/>
</dbReference>
<dbReference type="PROSITE" id="PS00012">
    <property type="entry name" value="PHOSPHOPANTETHEINE"/>
    <property type="match status" value="1"/>
</dbReference>
<dbReference type="EC" id="2.3.2.6" evidence="6"/>
<accession>A0A2X0IKV8</accession>
<evidence type="ECO:0000256" key="7">
    <source>
        <dbReference type="SAM" id="MobiDB-lite"/>
    </source>
</evidence>
<dbReference type="FunFam" id="3.40.50.12780:FF:000012">
    <property type="entry name" value="Non-ribosomal peptide synthetase"/>
    <property type="match status" value="1"/>
</dbReference>
<comment type="function">
    <text evidence="6">Functions in the N-end rule pathway of protein degradation where it conjugates Leu, Phe and, less efficiently, Met from aminoacyl-tRNAs to the N-termini of proteins containing an N-terminal arginine or lysine.</text>
</comment>
<dbReference type="InterPro" id="IPR010080">
    <property type="entry name" value="Thioester_reductase-like_dom"/>
</dbReference>
<evidence type="ECO:0000256" key="6">
    <source>
        <dbReference type="HAMAP-Rule" id="MF_00688"/>
    </source>
</evidence>
<protein>
    <recommendedName>
        <fullName evidence="6">Leucyl/phenylalanyl-tRNA--protein transferase</fullName>
        <ecNumber evidence="6">2.3.2.6</ecNumber>
    </recommendedName>
    <alternativeName>
        <fullName evidence="6">L/F-transferase</fullName>
    </alternativeName>
    <alternativeName>
        <fullName evidence="6">Leucyltransferase</fullName>
    </alternativeName>
    <alternativeName>
        <fullName evidence="6">Phenyalanyltransferase</fullName>
    </alternativeName>
</protein>
<dbReference type="SUPFAM" id="SSF55729">
    <property type="entry name" value="Acyl-CoA N-acyltransferases (Nat)"/>
    <property type="match status" value="1"/>
</dbReference>
<evidence type="ECO:0000259" key="8">
    <source>
        <dbReference type="PROSITE" id="PS50075"/>
    </source>
</evidence>
<dbReference type="EMBL" id="QKYN01000037">
    <property type="protein sequence ID" value="RAG85732.1"/>
    <property type="molecule type" value="Genomic_DNA"/>
</dbReference>
<dbReference type="HAMAP" id="MF_00688">
    <property type="entry name" value="Leu_Phe_trans"/>
    <property type="match status" value="1"/>
</dbReference>
<comment type="caution">
    <text evidence="9">The sequence shown here is derived from an EMBL/GenBank/DDBJ whole genome shotgun (WGS) entry which is preliminary data.</text>
</comment>
<feature type="region of interest" description="Disordered" evidence="7">
    <location>
        <begin position="221"/>
        <end position="241"/>
    </location>
</feature>
<feature type="compositionally biased region" description="Basic residues" evidence="7">
    <location>
        <begin position="1"/>
        <end position="10"/>
    </location>
</feature>
<comment type="similarity">
    <text evidence="6">Belongs to the L/F-transferase family.</text>
</comment>
<dbReference type="Gene3D" id="3.40.50.720">
    <property type="entry name" value="NAD(P)-binding Rossmann-like Domain"/>
    <property type="match status" value="1"/>
</dbReference>
<dbReference type="Gene3D" id="3.30.70.3550">
    <property type="entry name" value="Leucyl/phenylalanyl-tRNA-protein transferase, N-terminal domain"/>
    <property type="match status" value="1"/>
</dbReference>
<reference evidence="9 10" key="1">
    <citation type="submission" date="2018-06" db="EMBL/GenBank/DDBJ databases">
        <title>Streptacidiphilus pinicola sp. nov., isolated from pine grove soil.</title>
        <authorList>
            <person name="Roh S.G."/>
            <person name="Park S."/>
            <person name="Kim M.-K."/>
            <person name="Yun B.-R."/>
            <person name="Park J."/>
            <person name="Kim M.J."/>
            <person name="Kim Y.S."/>
            <person name="Kim S.B."/>
        </authorList>
    </citation>
    <scope>NUCLEOTIDE SEQUENCE [LARGE SCALE GENOMIC DNA]</scope>
    <source>
        <strain evidence="9 10">MMS16-CNU450</strain>
    </source>
</reference>
<dbReference type="GO" id="GO:0030163">
    <property type="term" value="P:protein catabolic process"/>
    <property type="evidence" value="ECO:0007669"/>
    <property type="project" value="UniProtKB-UniRule"/>
</dbReference>
<dbReference type="InterPro" id="IPR009081">
    <property type="entry name" value="PP-bd_ACP"/>
</dbReference>
<dbReference type="CDD" id="cd05930">
    <property type="entry name" value="A_NRPS"/>
    <property type="match status" value="1"/>
</dbReference>
<dbReference type="InterPro" id="IPR020845">
    <property type="entry name" value="AMP-binding_CS"/>
</dbReference>
<dbReference type="InterPro" id="IPR025110">
    <property type="entry name" value="AMP-bd_C"/>
</dbReference>
<keyword evidence="1" id="KW-0596">Phosphopantetheine</keyword>
<evidence type="ECO:0000256" key="5">
    <source>
        <dbReference type="ARBA" id="ARBA00023315"/>
    </source>
</evidence>
<keyword evidence="3" id="KW-0597">Phosphoprotein</keyword>
<dbReference type="InterPro" id="IPR004616">
    <property type="entry name" value="Leu/Phe-tRNA_Trfase"/>
</dbReference>
<dbReference type="NCBIfam" id="TIGR01733">
    <property type="entry name" value="AA-adenyl-dom"/>
    <property type="match status" value="1"/>
</dbReference>
<dbReference type="GO" id="GO:0005737">
    <property type="term" value="C:cytoplasm"/>
    <property type="evidence" value="ECO:0007669"/>
    <property type="project" value="UniProtKB-SubCell"/>
</dbReference>
<keyword evidence="4 6" id="KW-0808">Transferase</keyword>
<dbReference type="Gene3D" id="3.90.820.10">
    <property type="entry name" value="Structural Genomics, Unknown Function 30-nov-00 1gh9 Mol_id"/>
    <property type="match status" value="1"/>
</dbReference>
<dbReference type="NCBIfam" id="TIGR01746">
    <property type="entry name" value="Thioester-redct"/>
    <property type="match status" value="1"/>
</dbReference>
<dbReference type="InterPro" id="IPR045851">
    <property type="entry name" value="AMP-bd_C_sf"/>
</dbReference>
<comment type="catalytic activity">
    <reaction evidence="6">
        <text>N-terminal L-arginyl-[protein] + L-leucyl-tRNA(Leu) = N-terminal L-leucyl-L-arginyl-[protein] + tRNA(Leu) + H(+)</text>
        <dbReference type="Rhea" id="RHEA:50416"/>
        <dbReference type="Rhea" id="RHEA-COMP:9613"/>
        <dbReference type="Rhea" id="RHEA-COMP:9622"/>
        <dbReference type="Rhea" id="RHEA-COMP:12672"/>
        <dbReference type="Rhea" id="RHEA-COMP:12673"/>
        <dbReference type="ChEBI" id="CHEBI:15378"/>
        <dbReference type="ChEBI" id="CHEBI:64719"/>
        <dbReference type="ChEBI" id="CHEBI:78442"/>
        <dbReference type="ChEBI" id="CHEBI:78494"/>
        <dbReference type="ChEBI" id="CHEBI:133044"/>
        <dbReference type="EC" id="2.3.2.6"/>
    </reaction>
</comment>
<keyword evidence="5 6" id="KW-0012">Acyltransferase</keyword>
<dbReference type="InterPro" id="IPR010071">
    <property type="entry name" value="AA_adenyl_dom"/>
</dbReference>
<dbReference type="InterPro" id="IPR042221">
    <property type="entry name" value="Leu/Phe-tRNA_Trfase_N"/>
</dbReference>
<dbReference type="CDD" id="cd05235">
    <property type="entry name" value="SDR_e1"/>
    <property type="match status" value="1"/>
</dbReference>
<feature type="compositionally biased region" description="Basic and acidic residues" evidence="7">
    <location>
        <begin position="86"/>
        <end position="110"/>
    </location>
</feature>
<keyword evidence="10" id="KW-1185">Reference proteome</keyword>
<dbReference type="Pfam" id="PF07993">
    <property type="entry name" value="NAD_binding_4"/>
    <property type="match status" value="1"/>
</dbReference>
<dbReference type="OrthoDB" id="6297021at2"/>
<feature type="compositionally biased region" description="Basic and acidic residues" evidence="7">
    <location>
        <begin position="62"/>
        <end position="71"/>
    </location>
</feature>
<dbReference type="InterPro" id="IPR038020">
    <property type="entry name" value="MbtH-like_sf"/>
</dbReference>
<dbReference type="Gene3D" id="3.40.630.70">
    <property type="entry name" value="Leucyl/phenylalanyl-tRNA-protein transferase, C-terminal domain"/>
    <property type="match status" value="1"/>
</dbReference>
<comment type="subcellular location">
    <subcellularLocation>
        <location evidence="6">Cytoplasm</location>
    </subcellularLocation>
</comment>
<dbReference type="InterPro" id="IPR000873">
    <property type="entry name" value="AMP-dep_synth/lig_dom"/>
</dbReference>
<feature type="compositionally biased region" description="Basic and acidic residues" evidence="7">
    <location>
        <begin position="35"/>
        <end position="48"/>
    </location>
</feature>
<dbReference type="SUPFAM" id="SSF47336">
    <property type="entry name" value="ACP-like"/>
    <property type="match status" value="1"/>
</dbReference>
<feature type="compositionally biased region" description="Low complexity" evidence="7">
    <location>
        <begin position="20"/>
        <end position="34"/>
    </location>
</feature>
<feature type="region of interest" description="Disordered" evidence="7">
    <location>
        <begin position="1"/>
        <end position="123"/>
    </location>
</feature>
<dbReference type="Gene3D" id="1.10.1200.10">
    <property type="entry name" value="ACP-like"/>
    <property type="match status" value="1"/>
</dbReference>
<dbReference type="Pfam" id="PF00550">
    <property type="entry name" value="PP-binding"/>
    <property type="match status" value="1"/>
</dbReference>
<dbReference type="InterPro" id="IPR036736">
    <property type="entry name" value="ACP-like_sf"/>
</dbReference>
<comment type="catalytic activity">
    <reaction evidence="6">
        <text>L-phenylalanyl-tRNA(Phe) + an N-terminal L-alpha-aminoacyl-[protein] = an N-terminal L-phenylalanyl-L-alpha-aminoacyl-[protein] + tRNA(Phe)</text>
        <dbReference type="Rhea" id="RHEA:43632"/>
        <dbReference type="Rhea" id="RHEA-COMP:9668"/>
        <dbReference type="Rhea" id="RHEA-COMP:9699"/>
        <dbReference type="Rhea" id="RHEA-COMP:10636"/>
        <dbReference type="Rhea" id="RHEA-COMP:10637"/>
        <dbReference type="ChEBI" id="CHEBI:78442"/>
        <dbReference type="ChEBI" id="CHEBI:78531"/>
        <dbReference type="ChEBI" id="CHEBI:78597"/>
        <dbReference type="ChEBI" id="CHEBI:83561"/>
        <dbReference type="EC" id="2.3.2.6"/>
    </reaction>
</comment>
<dbReference type="InterPro" id="IPR036291">
    <property type="entry name" value="NAD(P)-bd_dom_sf"/>
</dbReference>
<sequence length="1539" mass="165893">MVLGPQRHRPVQPGAGADGGSAAAAGRPRPQGDAGPDRAGHPDRDRRLRNGLLVAELPARVPDLDPQDRQVLHRRARPLTPAVRPGRGDHASGRHPRHEGDRRGRGEHHAAGPADLDGLPARSGLPVLPATGLRVGTVTPAGRVVRDPDTRHVVTPGGPKVTEEQPFDDRREAHVLLRDDGTHRAVWPAHLPLPEGWQQVGEDAPSAADCAAALRGEQARSPLGRRVADEDGARAPARPGNAATVSATIRALARSCPQAPAVLCEDAELDYRELDERADRLADRLRARGVRPDAVVAVCLDRTPDLVVSLLAVQRAGSAFLPLDPAAPPQRLTRLATDVRATHVLTNRRHAPLFAALSADAAERSDPGAEGLPSVVAVEDLLADPADVGDPSDRPSHDPDPDGLAYVIYTSGSTGPPKGIAVTHRALAGSLSAAADYYGLGAGDRVLHLAALGFDTSLEQIFAPLTAGAAVVLTGEQVWAPTELLRGVPEHGVTVIDLTPAYWRRLLDLLGPGQERLTSVRLVILGGEIVHAKDCEAWLRHFPGTRLVNAYGLTETTITSTAGDLTEQVLTAPGGAPAPVGRALRGSQVHVLDPQLRPVAPGERGEVYVGGSHLAEGIWDRPDLTALQFLPDPYAGIPGARMYRTGDTGRWRADGNLEILGRVDDQVKIRGFRIDPAEIESVLRSQPGVVQAVVTVRPARQGGDTELAAFYTLAGGPSAQLDPSPERLRSALADVLPGYMVPAVFTALPQLPLTPNGKIDRKSLPHAEPVLVSVQGRPALPPTPVHAGMAELWGRILDVPQIEAEDDFFELGGNSLLAMEMLARARIMFGIDIDQTRELARSLLHHSTLSAFAECARQARAGTLAEAEHVVTDFAAESQLLLSWSRSEARPPIWQQPADVLLSGATGLCGSHMLAHLLEHSRARVHCLVRAADAEQAWERIRAAHQRYLRHDLDVDLRDERILPIVSDLSRPRFGLPQGTFTRLGDTVDVIYHFGGLVNFIYPYQDLRAVNVDSVREMVRLAAPRSVPLHYTSSMAVFAGFGPAGVRTVSEDTPLHYADYLSVGYVETKWVAEAMLQQAAREGVPVVVYRLQDVTGSTSTGVLNTSTEICALIRFMADTGRCPAVDLPLDFLPADVFAQAVGHISTTRPARGGVYHLTNPRPALVSSLADCLRLRGYPVELVPYATWVADLVQFAAGHPTHPMTPFVPLFVDRCNGADLTVSEMYLQNVFPAFTRVKAERALLDSGVEIPPVDLRMLDSYVDFLQSEGYLEPPRGPVHGRQHVGWAEIDLSQAAREGPVAFGGELGPDQLMAAYRAGAFPIPVTDDASRARQQASCAEGVAAGRIPFAGPRTGDPWAVAWWSPDPRPVLPPAEVHLSRRLARRLRNRLQWTTTVDRDFETVVRSCRDGRDPVWLTDDLVRSLVRLHEAGRAHSVEVWDGEQLIGGVFGVRLGRVFSLDSMFGRQVGAAQVAVADLARRFAQAGGAVLDAQWDSPHVRAMGAVLLPRARYLALLRDRTGPELPLPAGVEKAARLVSEPIS</sequence>
<dbReference type="Proteomes" id="UP000248889">
    <property type="component" value="Unassembled WGS sequence"/>
</dbReference>
<dbReference type="GO" id="GO:0008914">
    <property type="term" value="F:leucyl-tRNA--protein transferase activity"/>
    <property type="evidence" value="ECO:0007669"/>
    <property type="project" value="UniProtKB-UniRule"/>
</dbReference>
<evidence type="ECO:0000313" key="9">
    <source>
        <dbReference type="EMBL" id="RAG85732.1"/>
    </source>
</evidence>